<sequence length="171" mass="18901">MSYHLCEHEWVQNLQGIGFMMNQLQLITVLAGFPKSYPTRGSNLQFLLQEHAQWLIRFGQEGQLQSEVGSILGQSQSRTVIKDGQSKSLNPRFTQIARSLQSKVTSIQGATQSEACLNPKVAQYKVGSIQGQVQSQGPVNPKVSSIESLQSEVHSIQQAFQSGISWGLIFP</sequence>
<reference evidence="1" key="1">
    <citation type="journal article" date="2020" name="Nat. Commun.">
        <title>Large-scale genome sequencing of mycorrhizal fungi provides insights into the early evolution of symbiotic traits.</title>
        <authorList>
            <person name="Miyauchi S."/>
            <person name="Kiss E."/>
            <person name="Kuo A."/>
            <person name="Drula E."/>
            <person name="Kohler A."/>
            <person name="Sanchez-Garcia M."/>
            <person name="Morin E."/>
            <person name="Andreopoulos B."/>
            <person name="Barry K.W."/>
            <person name="Bonito G."/>
            <person name="Buee M."/>
            <person name="Carver A."/>
            <person name="Chen C."/>
            <person name="Cichocki N."/>
            <person name="Clum A."/>
            <person name="Culley D."/>
            <person name="Crous P.W."/>
            <person name="Fauchery L."/>
            <person name="Girlanda M."/>
            <person name="Hayes R.D."/>
            <person name="Keri Z."/>
            <person name="LaButti K."/>
            <person name="Lipzen A."/>
            <person name="Lombard V."/>
            <person name="Magnuson J."/>
            <person name="Maillard F."/>
            <person name="Murat C."/>
            <person name="Nolan M."/>
            <person name="Ohm R.A."/>
            <person name="Pangilinan J."/>
            <person name="Pereira M.F."/>
            <person name="Perotto S."/>
            <person name="Peter M."/>
            <person name="Pfister S."/>
            <person name="Riley R."/>
            <person name="Sitrit Y."/>
            <person name="Stielow J.B."/>
            <person name="Szollosi G."/>
            <person name="Zifcakova L."/>
            <person name="Stursova M."/>
            <person name="Spatafora J.W."/>
            <person name="Tedersoo L."/>
            <person name="Vaario L.M."/>
            <person name="Yamada A."/>
            <person name="Yan M."/>
            <person name="Wang P."/>
            <person name="Xu J."/>
            <person name="Bruns T."/>
            <person name="Baldrian P."/>
            <person name="Vilgalys R."/>
            <person name="Dunand C."/>
            <person name="Henrissat B."/>
            <person name="Grigoriev I.V."/>
            <person name="Hibbett D."/>
            <person name="Nagy L.G."/>
            <person name="Martin F.M."/>
        </authorList>
    </citation>
    <scope>NUCLEOTIDE SEQUENCE</scope>
    <source>
        <strain evidence="1">UP504</strain>
    </source>
</reference>
<comment type="caution">
    <text evidence="1">The sequence shown here is derived from an EMBL/GenBank/DDBJ whole genome shotgun (WGS) entry which is preliminary data.</text>
</comment>
<organism evidence="1 2">
    <name type="scientific">Hydnum rufescens UP504</name>
    <dbReference type="NCBI Taxonomy" id="1448309"/>
    <lineage>
        <taxon>Eukaryota</taxon>
        <taxon>Fungi</taxon>
        <taxon>Dikarya</taxon>
        <taxon>Basidiomycota</taxon>
        <taxon>Agaricomycotina</taxon>
        <taxon>Agaricomycetes</taxon>
        <taxon>Cantharellales</taxon>
        <taxon>Hydnaceae</taxon>
        <taxon>Hydnum</taxon>
    </lineage>
</organism>
<gene>
    <name evidence="1" type="ORF">BS47DRAFT_1390903</name>
</gene>
<dbReference type="EMBL" id="MU128941">
    <property type="protein sequence ID" value="KAF9516263.1"/>
    <property type="molecule type" value="Genomic_DNA"/>
</dbReference>
<proteinExistence type="predicted"/>
<evidence type="ECO:0000313" key="1">
    <source>
        <dbReference type="EMBL" id="KAF9516263.1"/>
    </source>
</evidence>
<dbReference type="Proteomes" id="UP000886523">
    <property type="component" value="Unassembled WGS sequence"/>
</dbReference>
<protein>
    <submittedName>
        <fullName evidence="1">Uncharacterized protein</fullName>
    </submittedName>
</protein>
<name>A0A9P6DZ21_9AGAM</name>
<keyword evidence="2" id="KW-1185">Reference proteome</keyword>
<accession>A0A9P6DZ21</accession>
<evidence type="ECO:0000313" key="2">
    <source>
        <dbReference type="Proteomes" id="UP000886523"/>
    </source>
</evidence>
<dbReference type="AlphaFoldDB" id="A0A9P6DZ21"/>